<organism evidence="2 3">
    <name type="scientific">Cirrhinus mrigala</name>
    <name type="common">Mrigala</name>
    <dbReference type="NCBI Taxonomy" id="683832"/>
    <lineage>
        <taxon>Eukaryota</taxon>
        <taxon>Metazoa</taxon>
        <taxon>Chordata</taxon>
        <taxon>Craniata</taxon>
        <taxon>Vertebrata</taxon>
        <taxon>Euteleostomi</taxon>
        <taxon>Actinopterygii</taxon>
        <taxon>Neopterygii</taxon>
        <taxon>Teleostei</taxon>
        <taxon>Ostariophysi</taxon>
        <taxon>Cypriniformes</taxon>
        <taxon>Cyprinidae</taxon>
        <taxon>Labeoninae</taxon>
        <taxon>Labeonini</taxon>
        <taxon>Cirrhinus</taxon>
    </lineage>
</organism>
<feature type="compositionally biased region" description="Polar residues" evidence="1">
    <location>
        <begin position="48"/>
        <end position="59"/>
    </location>
</feature>
<name>A0ABD0QRD5_CIRMR</name>
<dbReference type="Proteomes" id="UP001529510">
    <property type="component" value="Unassembled WGS sequence"/>
</dbReference>
<feature type="region of interest" description="Disordered" evidence="1">
    <location>
        <begin position="1"/>
        <end position="65"/>
    </location>
</feature>
<evidence type="ECO:0000256" key="1">
    <source>
        <dbReference type="SAM" id="MobiDB-lite"/>
    </source>
</evidence>
<protein>
    <submittedName>
        <fullName evidence="2">Uncharacterized protein</fullName>
    </submittedName>
</protein>
<feature type="compositionally biased region" description="Basic and acidic residues" evidence="1">
    <location>
        <begin position="15"/>
        <end position="34"/>
    </location>
</feature>
<accession>A0ABD0QRD5</accession>
<proteinExistence type="predicted"/>
<evidence type="ECO:0000313" key="2">
    <source>
        <dbReference type="EMBL" id="KAL0188593.1"/>
    </source>
</evidence>
<dbReference type="AlphaFoldDB" id="A0ABD0QRD5"/>
<sequence length="65" mass="7352">IASALASQVAPALDLKVENQEKDDMHDNHSSDDLKSDDESDKRDMKQTRGSTRPRQGNRSSKRHF</sequence>
<feature type="non-terminal residue" evidence="2">
    <location>
        <position position="1"/>
    </location>
</feature>
<gene>
    <name evidence="2" type="ORF">M9458_015692</name>
</gene>
<comment type="caution">
    <text evidence="2">The sequence shown here is derived from an EMBL/GenBank/DDBJ whole genome shotgun (WGS) entry which is preliminary data.</text>
</comment>
<keyword evidence="3" id="KW-1185">Reference proteome</keyword>
<dbReference type="EMBL" id="JAMKFB020000007">
    <property type="protein sequence ID" value="KAL0188593.1"/>
    <property type="molecule type" value="Genomic_DNA"/>
</dbReference>
<evidence type="ECO:0000313" key="3">
    <source>
        <dbReference type="Proteomes" id="UP001529510"/>
    </source>
</evidence>
<reference evidence="2 3" key="1">
    <citation type="submission" date="2024-05" db="EMBL/GenBank/DDBJ databases">
        <title>Genome sequencing and assembly of Indian major carp, Cirrhinus mrigala (Hamilton, 1822).</title>
        <authorList>
            <person name="Mohindra V."/>
            <person name="Chowdhury L.M."/>
            <person name="Lal K."/>
            <person name="Jena J.K."/>
        </authorList>
    </citation>
    <scope>NUCLEOTIDE SEQUENCE [LARGE SCALE GENOMIC DNA]</scope>
    <source>
        <strain evidence="2">CM1030</strain>
        <tissue evidence="2">Blood</tissue>
    </source>
</reference>